<reference evidence="4 5" key="1">
    <citation type="submission" date="2017-07" db="EMBL/GenBank/DDBJ databases">
        <title>Leptospira spp. isolated from tropical soils.</title>
        <authorList>
            <person name="Thibeaux R."/>
            <person name="Iraola G."/>
            <person name="Ferres I."/>
            <person name="Bierque E."/>
            <person name="Girault D."/>
            <person name="Soupe-Gilbert M.-E."/>
            <person name="Picardeau M."/>
            <person name="Goarant C."/>
        </authorList>
    </citation>
    <scope>NUCLEOTIDE SEQUENCE [LARGE SCALE GENOMIC DNA]</scope>
    <source>
        <strain evidence="3 5">FH1-B-B1</strain>
        <strain evidence="2 4">FH1-B-C1</strain>
    </source>
</reference>
<organism evidence="3 5">
    <name type="scientific">Leptospira perolatii</name>
    <dbReference type="NCBI Taxonomy" id="2023191"/>
    <lineage>
        <taxon>Bacteria</taxon>
        <taxon>Pseudomonadati</taxon>
        <taxon>Spirochaetota</taxon>
        <taxon>Spirochaetia</taxon>
        <taxon>Leptospirales</taxon>
        <taxon>Leptospiraceae</taxon>
        <taxon>Leptospira</taxon>
    </lineage>
</organism>
<dbReference type="InterPro" id="IPR025924">
    <property type="entry name" value="YHYH_dom"/>
</dbReference>
<evidence type="ECO:0000313" key="3">
    <source>
        <dbReference type="EMBL" id="PJZ74477.1"/>
    </source>
</evidence>
<dbReference type="EMBL" id="NPDY01000003">
    <property type="protein sequence ID" value="PJZ70583.1"/>
    <property type="molecule type" value="Genomic_DNA"/>
</dbReference>
<dbReference type="Pfam" id="PF14240">
    <property type="entry name" value="YHYH"/>
    <property type="match status" value="1"/>
</dbReference>
<evidence type="ECO:0000313" key="4">
    <source>
        <dbReference type="Proteomes" id="UP000231962"/>
    </source>
</evidence>
<evidence type="ECO:0000259" key="1">
    <source>
        <dbReference type="Pfam" id="PF14240"/>
    </source>
</evidence>
<evidence type="ECO:0000313" key="2">
    <source>
        <dbReference type="EMBL" id="PJZ70583.1"/>
    </source>
</evidence>
<dbReference type="RefSeq" id="WP_100713149.1">
    <property type="nucleotide sequence ID" value="NZ_NPDY01000003.1"/>
</dbReference>
<dbReference type="AlphaFoldDB" id="A0A2M9ZQW1"/>
<dbReference type="Proteomes" id="UP000231990">
    <property type="component" value="Unassembled WGS sequence"/>
</dbReference>
<sequence>MVRKMEVFLICLLLGWNSGCKNLFGGNDDGPNDVEKGLAAFLLSCTSGTDVVETLYAGGPSCITNISADAPAWIRNNFHCVTVRVCGSSYWFQTNDLPPFKTAYYGASSPYYTAFDTQSGARHQNPNTISSQNISMLIPSVPSYASSNLDPTAGIDAIGISTYGVVFFNNQAAPGDVLATEYQTMDSGEGHPQNSGKYHHHTEPFNLTNDGMELIGVMLDGYPIYGKKDQSGNHPTLDSTTNSIACTTTEFPSGTYCYHVVNSTGVGAYILGSYFRGRRGTLF</sequence>
<protein>
    <recommendedName>
        <fullName evidence="1">YHYH domain-containing protein</fullName>
    </recommendedName>
</protein>
<dbReference type="OrthoDB" id="338980at2"/>
<gene>
    <name evidence="2" type="ORF">CH360_05770</name>
    <name evidence="3" type="ORF">CH373_05350</name>
</gene>
<keyword evidence="4" id="KW-1185">Reference proteome</keyword>
<comment type="caution">
    <text evidence="3">The sequence shown here is derived from an EMBL/GenBank/DDBJ whole genome shotgun (WGS) entry which is preliminary data.</text>
</comment>
<feature type="domain" description="YHYH" evidence="1">
    <location>
        <begin position="138"/>
        <end position="228"/>
    </location>
</feature>
<proteinExistence type="predicted"/>
<name>A0A2M9ZQW1_9LEPT</name>
<dbReference type="EMBL" id="NPDZ01000002">
    <property type="protein sequence ID" value="PJZ74477.1"/>
    <property type="molecule type" value="Genomic_DNA"/>
</dbReference>
<accession>A0A2M9ZQW1</accession>
<dbReference type="Proteomes" id="UP000231962">
    <property type="component" value="Unassembled WGS sequence"/>
</dbReference>
<evidence type="ECO:0000313" key="5">
    <source>
        <dbReference type="Proteomes" id="UP000231990"/>
    </source>
</evidence>